<dbReference type="InterPro" id="IPR050815">
    <property type="entry name" value="TF_fung"/>
</dbReference>
<dbReference type="InterPro" id="IPR036864">
    <property type="entry name" value="Zn2-C6_fun-type_DNA-bd_sf"/>
</dbReference>
<dbReference type="Pfam" id="PF04082">
    <property type="entry name" value="Fungal_trans"/>
    <property type="match status" value="1"/>
</dbReference>
<feature type="compositionally biased region" description="Polar residues" evidence="7">
    <location>
        <begin position="130"/>
        <end position="147"/>
    </location>
</feature>
<feature type="compositionally biased region" description="Basic and acidic residues" evidence="7">
    <location>
        <begin position="314"/>
        <end position="324"/>
    </location>
</feature>
<proteinExistence type="predicted"/>
<feature type="compositionally biased region" description="Low complexity" evidence="7">
    <location>
        <begin position="927"/>
        <end position="954"/>
    </location>
</feature>
<keyword evidence="6" id="KW-0539">Nucleus</keyword>
<dbReference type="GO" id="GO:0003677">
    <property type="term" value="F:DNA binding"/>
    <property type="evidence" value="ECO:0007669"/>
    <property type="project" value="InterPro"/>
</dbReference>
<feature type="region of interest" description="Disordered" evidence="7">
    <location>
        <begin position="314"/>
        <end position="339"/>
    </location>
</feature>
<dbReference type="SMART" id="SM00066">
    <property type="entry name" value="GAL4"/>
    <property type="match status" value="1"/>
</dbReference>
<evidence type="ECO:0000256" key="3">
    <source>
        <dbReference type="ARBA" id="ARBA00023015"/>
    </source>
</evidence>
<dbReference type="CDD" id="cd12148">
    <property type="entry name" value="fungal_TF_MHR"/>
    <property type="match status" value="1"/>
</dbReference>
<dbReference type="AlphaFoldDB" id="A0A0F7ZVR0"/>
<feature type="compositionally biased region" description="Low complexity" evidence="7">
    <location>
        <begin position="325"/>
        <end position="335"/>
    </location>
</feature>
<dbReference type="PROSITE" id="PS00463">
    <property type="entry name" value="ZN2_CY6_FUNGAL_1"/>
    <property type="match status" value="1"/>
</dbReference>
<dbReference type="SMART" id="SM00906">
    <property type="entry name" value="Fungal_trans"/>
    <property type="match status" value="1"/>
</dbReference>
<dbReference type="PRINTS" id="PR00755">
    <property type="entry name" value="AFLATOXINBRP"/>
</dbReference>
<keyword evidence="2" id="KW-0479">Metal-binding</keyword>
<feature type="compositionally biased region" description="Polar residues" evidence="7">
    <location>
        <begin position="97"/>
        <end position="110"/>
    </location>
</feature>
<reference evidence="9 10" key="1">
    <citation type="journal article" date="2014" name="Genome Biol. Evol.">
        <title>Comparative genomics and transcriptomics analyses reveal divergent lifestyle features of nematode endoparasitic fungus Hirsutella minnesotensis.</title>
        <authorList>
            <person name="Lai Y."/>
            <person name="Liu K."/>
            <person name="Zhang X."/>
            <person name="Zhang X."/>
            <person name="Li K."/>
            <person name="Wang N."/>
            <person name="Shu C."/>
            <person name="Wu Y."/>
            <person name="Wang C."/>
            <person name="Bushley K.E."/>
            <person name="Xiang M."/>
            <person name="Liu X."/>
        </authorList>
    </citation>
    <scope>NUCLEOTIDE SEQUENCE [LARGE SCALE GENOMIC DNA]</scope>
    <source>
        <strain evidence="9 10">3608</strain>
    </source>
</reference>
<organism evidence="9 10">
    <name type="scientific">Hirsutella minnesotensis 3608</name>
    <dbReference type="NCBI Taxonomy" id="1043627"/>
    <lineage>
        <taxon>Eukaryota</taxon>
        <taxon>Fungi</taxon>
        <taxon>Dikarya</taxon>
        <taxon>Ascomycota</taxon>
        <taxon>Pezizomycotina</taxon>
        <taxon>Sordariomycetes</taxon>
        <taxon>Hypocreomycetidae</taxon>
        <taxon>Hypocreales</taxon>
        <taxon>Ophiocordycipitaceae</taxon>
        <taxon>Hirsutella</taxon>
    </lineage>
</organism>
<dbReference type="PANTHER" id="PTHR47338:SF27">
    <property type="entry name" value="ZN(II)2CYS6 TRANSCRIPTION FACTOR (EUROFUNG)"/>
    <property type="match status" value="1"/>
</dbReference>
<protein>
    <recommendedName>
        <fullName evidence="8">Zn(2)-C6 fungal-type domain-containing protein</fullName>
    </recommendedName>
</protein>
<feature type="compositionally biased region" description="Polar residues" evidence="7">
    <location>
        <begin position="853"/>
        <end position="864"/>
    </location>
</feature>
<evidence type="ECO:0000259" key="8">
    <source>
        <dbReference type="PROSITE" id="PS50048"/>
    </source>
</evidence>
<dbReference type="Gene3D" id="4.10.240.10">
    <property type="entry name" value="Zn(2)-C6 fungal-type DNA-binding domain"/>
    <property type="match status" value="1"/>
</dbReference>
<name>A0A0F7ZVR0_9HYPO</name>
<dbReference type="EMBL" id="KQ030508">
    <property type="protein sequence ID" value="KJZ77048.1"/>
    <property type="molecule type" value="Genomic_DNA"/>
</dbReference>
<dbReference type="GO" id="GO:0008270">
    <property type="term" value="F:zinc ion binding"/>
    <property type="evidence" value="ECO:0007669"/>
    <property type="project" value="InterPro"/>
</dbReference>
<sequence length="1137" mass="125485">MSGGQHHLHPHHVQHGQHVTAQQPFSNHHDVSDLHDAPAHVMDASQFPGFSYSFSSLPDQSHAMVMPTNLSPSLGYNDDSAAHYSHQQQHAQHRESLSSSHTAISGTMTPSAVPIAPPPAFRATSETHRSSPGTSDESTQDRNSPPANSFEEPTAEDFGLANSGHGDGCDLGGKVKDEKPEAAPAWSDLKTKAGKDRKRLPLACIACRRKKIRCSGEKPACKHCLRSRIPCVYKVTARKAAPRTDYMAMLDKRLKRMEERIIKIVPKADHDTSPAVVRAVVKPTLPGSGPPPSKPVTARKRGFDDAFASDLETWAKDSSKRKSSDGSAAGKAGSAEVQQDEENRLFLEGLEALPSKDVQGHLAEVFFDNVYGQAYHLLHKPSYMRKLRNNALPPVLVLSVCAVAARFTPNPKISPSQRQFLRGEEWASHARDICTRRYEWPNITILTCLLILGLHEFGTCHGGRSWALGGQAIRMAFALQLHRDLDYDPLCAGTRTTLSFVDREIRRRIMWACFLMDRFNSSGSDRPMFIKEQSIKIPLPVEERFFQLDMPVQAENLDGSVSRSANDDNEFQRDHAQVKMGVAAYTIRSIAIWGRIVSYLNQGGKEADHHPMWSSESDYSKLVEEIDAFTHSLPQSLQYTPENLDLRISDKSASQYLLLHLSIQQNTLFLGQAAVTFANTRAGMEAPTDFVSRVSAKTFTAANKISDIIRDSEQSQCCISAPFAGYCAFSSTALHIMSIFSGRPAMKASAEMNAGINIRFLRKMMRYWGMFQWMVENIRSQYRNALNTSQSGRMNGEGSPASLIQYGDWFNKFPHGVSDPDLLEITMKKKKEKGEDAVLEQKPELQSVEEFFTTLSPSQNTESKGAQRPLLTKRKSMGKNSSDGAVPTRASISELPRVDSAAAHTPGGRRPSVHEDGAVRQQPPILQQSPTKKQKQQQQQQQQEQQQQQQQQPPRRISASLGGQTNGRAGMSPFGAPQSQPQPFTSMSPLSPTSLNPFATQQLHQQAPPPSQPQQQPLGQHPFFSADMLSMNVPHHSQHPNGFVRPLGRQLSLGGFSADSPNSSGMPDVQQHPRASLPLTPGSMSNFGGQDPSWFLPLNMDGSEVNQQLGFPGNAVDPFANMFGMAPSQIHGLQHPL</sequence>
<feature type="region of interest" description="Disordered" evidence="7">
    <location>
        <begin position="853"/>
        <end position="1082"/>
    </location>
</feature>
<evidence type="ECO:0000256" key="5">
    <source>
        <dbReference type="ARBA" id="ARBA00023163"/>
    </source>
</evidence>
<evidence type="ECO:0000256" key="4">
    <source>
        <dbReference type="ARBA" id="ARBA00023026"/>
    </source>
</evidence>
<evidence type="ECO:0000256" key="2">
    <source>
        <dbReference type="ARBA" id="ARBA00022723"/>
    </source>
</evidence>
<dbReference type="InterPro" id="IPR007219">
    <property type="entry name" value="XnlR_reg_dom"/>
</dbReference>
<comment type="subcellular location">
    <subcellularLocation>
        <location evidence="1">Nucleus</location>
    </subcellularLocation>
</comment>
<keyword evidence="3" id="KW-0805">Transcription regulation</keyword>
<feature type="compositionally biased region" description="Polar residues" evidence="7">
    <location>
        <begin position="977"/>
        <end position="1000"/>
    </location>
</feature>
<evidence type="ECO:0000256" key="1">
    <source>
        <dbReference type="ARBA" id="ARBA00004123"/>
    </source>
</evidence>
<dbReference type="Proteomes" id="UP000054481">
    <property type="component" value="Unassembled WGS sequence"/>
</dbReference>
<dbReference type="GO" id="GO:0006351">
    <property type="term" value="P:DNA-templated transcription"/>
    <property type="evidence" value="ECO:0007669"/>
    <property type="project" value="InterPro"/>
</dbReference>
<keyword evidence="4" id="KW-0843">Virulence</keyword>
<feature type="region of interest" description="Disordered" evidence="7">
    <location>
        <begin position="76"/>
        <end position="187"/>
    </location>
</feature>
<keyword evidence="10" id="KW-1185">Reference proteome</keyword>
<keyword evidence="5" id="KW-0804">Transcription</keyword>
<accession>A0A0F7ZVR0</accession>
<dbReference type="OrthoDB" id="39175at2759"/>
<evidence type="ECO:0000256" key="7">
    <source>
        <dbReference type="SAM" id="MobiDB-lite"/>
    </source>
</evidence>
<dbReference type="GO" id="GO:0000981">
    <property type="term" value="F:DNA-binding transcription factor activity, RNA polymerase II-specific"/>
    <property type="evidence" value="ECO:0007669"/>
    <property type="project" value="InterPro"/>
</dbReference>
<dbReference type="CDD" id="cd00067">
    <property type="entry name" value="GAL4"/>
    <property type="match status" value="1"/>
</dbReference>
<dbReference type="PANTHER" id="PTHR47338">
    <property type="entry name" value="ZN(II)2CYS6 TRANSCRIPTION FACTOR (EUROFUNG)-RELATED"/>
    <property type="match status" value="1"/>
</dbReference>
<dbReference type="SUPFAM" id="SSF57701">
    <property type="entry name" value="Zn2/Cys6 DNA-binding domain"/>
    <property type="match status" value="1"/>
</dbReference>
<dbReference type="Pfam" id="PF00172">
    <property type="entry name" value="Zn_clus"/>
    <property type="match status" value="1"/>
</dbReference>
<evidence type="ECO:0000313" key="10">
    <source>
        <dbReference type="Proteomes" id="UP000054481"/>
    </source>
</evidence>
<evidence type="ECO:0000313" key="9">
    <source>
        <dbReference type="EMBL" id="KJZ77048.1"/>
    </source>
</evidence>
<dbReference type="InterPro" id="IPR001138">
    <property type="entry name" value="Zn2Cys6_DnaBD"/>
</dbReference>
<feature type="domain" description="Zn(2)-C6 fungal-type" evidence="8">
    <location>
        <begin position="203"/>
        <end position="233"/>
    </location>
</feature>
<feature type="compositionally biased region" description="Low complexity" evidence="7">
    <location>
        <begin position="1013"/>
        <end position="1022"/>
    </location>
</feature>
<evidence type="ECO:0000256" key="6">
    <source>
        <dbReference type="ARBA" id="ARBA00023242"/>
    </source>
</evidence>
<dbReference type="PROSITE" id="PS50048">
    <property type="entry name" value="ZN2_CY6_FUNGAL_2"/>
    <property type="match status" value="1"/>
</dbReference>
<gene>
    <name evidence="9" type="ORF">HIM_03369</name>
</gene>
<dbReference type="GO" id="GO:0005634">
    <property type="term" value="C:nucleus"/>
    <property type="evidence" value="ECO:0007669"/>
    <property type="project" value="UniProtKB-SubCell"/>
</dbReference>